<dbReference type="SUPFAM" id="SSF54001">
    <property type="entry name" value="Cysteine proteinases"/>
    <property type="match status" value="1"/>
</dbReference>
<dbReference type="PROSITE" id="PS50600">
    <property type="entry name" value="ULP_PROTEASE"/>
    <property type="match status" value="1"/>
</dbReference>
<name>A0A973WW11_9BRAD</name>
<gene>
    <name evidence="6" type="ORF">HU230_31740</name>
</gene>
<dbReference type="InterPro" id="IPR003653">
    <property type="entry name" value="Peptidase_C48_C"/>
</dbReference>
<keyword evidence="1" id="KW-0645">Protease</keyword>
<reference evidence="6" key="1">
    <citation type="submission" date="2020-06" db="EMBL/GenBank/DDBJ databases">
        <title>Whole Genome Sequence of Bradyrhizobium sp. Strain 66S1MB.</title>
        <authorList>
            <person name="Bromfield E."/>
            <person name="Cloutier S."/>
        </authorList>
    </citation>
    <scope>NUCLEOTIDE SEQUENCE</scope>
    <source>
        <strain evidence="6">66S1MB</strain>
    </source>
</reference>
<dbReference type="EMBL" id="JABWSX010000001">
    <property type="protein sequence ID" value="NVL10255.1"/>
    <property type="molecule type" value="Genomic_DNA"/>
</dbReference>
<accession>A0A973WW11</accession>
<dbReference type="AlphaFoldDB" id="A0A973WW11"/>
<dbReference type="Pfam" id="PF02902">
    <property type="entry name" value="Peptidase_C48"/>
    <property type="match status" value="1"/>
</dbReference>
<evidence type="ECO:0000256" key="1">
    <source>
        <dbReference type="ARBA" id="ARBA00022670"/>
    </source>
</evidence>
<feature type="region of interest" description="Disordered" evidence="4">
    <location>
        <begin position="486"/>
        <end position="507"/>
    </location>
</feature>
<dbReference type="InterPro" id="IPR038765">
    <property type="entry name" value="Papain-like_cys_pep_sf"/>
</dbReference>
<protein>
    <recommendedName>
        <fullName evidence="5">Ubiquitin-like protease family profile domain-containing protein</fullName>
    </recommendedName>
</protein>
<organism evidence="6">
    <name type="scientific">Bradyrhizobium quebecense</name>
    <dbReference type="NCBI Taxonomy" id="2748629"/>
    <lineage>
        <taxon>Bacteria</taxon>
        <taxon>Pseudomonadati</taxon>
        <taxon>Pseudomonadota</taxon>
        <taxon>Alphaproteobacteria</taxon>
        <taxon>Hyphomicrobiales</taxon>
        <taxon>Nitrobacteraceae</taxon>
        <taxon>Bradyrhizobium</taxon>
    </lineage>
</organism>
<keyword evidence="3" id="KW-0788">Thiol protease</keyword>
<dbReference type="PANTHER" id="PTHR46468:SF1">
    <property type="entry name" value="SENTRIN-SPECIFIC PROTEASE 8"/>
    <property type="match status" value="1"/>
</dbReference>
<dbReference type="GO" id="GO:0019784">
    <property type="term" value="F:deNEDDylase activity"/>
    <property type="evidence" value="ECO:0007669"/>
    <property type="project" value="InterPro"/>
</dbReference>
<evidence type="ECO:0000259" key="5">
    <source>
        <dbReference type="PROSITE" id="PS50600"/>
    </source>
</evidence>
<dbReference type="PANTHER" id="PTHR46468">
    <property type="entry name" value="SENTRIN-SPECIFIC PROTEASE 8"/>
    <property type="match status" value="1"/>
</dbReference>
<comment type="caution">
    <text evidence="6">The sequence shown here is derived from an EMBL/GenBank/DDBJ whole genome shotgun (WGS) entry which is preliminary data.</text>
</comment>
<evidence type="ECO:0000313" key="6">
    <source>
        <dbReference type="EMBL" id="NVL10255.1"/>
    </source>
</evidence>
<feature type="region of interest" description="Disordered" evidence="4">
    <location>
        <begin position="348"/>
        <end position="377"/>
    </location>
</feature>
<dbReference type="GO" id="GO:0000338">
    <property type="term" value="P:protein deneddylation"/>
    <property type="evidence" value="ECO:0007669"/>
    <property type="project" value="TreeGrafter"/>
</dbReference>
<dbReference type="InterPro" id="IPR044613">
    <property type="entry name" value="Nep1/2-like"/>
</dbReference>
<feature type="region of interest" description="Disordered" evidence="4">
    <location>
        <begin position="389"/>
        <end position="422"/>
    </location>
</feature>
<proteinExistence type="predicted"/>
<sequence length="820" mass="89138">MPSRAHEYAPAAHSVARHVRDTARRHDASRDAVRNQLSVMVEGGPSWSVLVPPERLQGAEQAGPQEPAGSTSTWSPQMPLDFDWSMWPSSETASSLPVPAQLPSRSYQLRDDATFRNTLNTFAPESLRSSDGLIGEQLPGEDEELLAKFRVDAERRKLTPGAIKNSVSGLGIFVRWVNASHRGPVASRLRGGSSLDEEIAAYRSLGRDRQNSIKSNLNVLRRLLRGSEEAEAPEPRVLGRPRRVVPHPEDATFIEGALGQALNDLRTTIAAQRQSAQKRATRLRALSAWLKENGRGSITGRLNGSSKEQLTLDNDVLAFQRTGSRIHGPDLSHLRSYLKLIEANRGLGLPGPEQPSSPAAQCDRHSGSAQDLPSTPASAGAWAWLGEQLQESASPSRPPSHAKGRLEPSVDLNAPTPSELRDDAHLEPAQAARARSSTYAGLEPFLALNAPTPSELRDDAHFAPAHSTRAPSDIYAGLEPFLALNAPTPSELRDDAHSAPAHSTRAPSDIYAGLEPFLDLNAPTPSELRDDAHFAPAHSTRAPSDIYAGLEPFLALNAPTPSELRDDAHFEPAQAARARSSTYGGPPLVDLTAATPSESRDDVNSVPAFPSTSYDAQIGALGPTASPHGRGLVLEDTEWLGDEHVLRDYQLLAQELGGDNPNLAARTRFVDPLITLVSLRLGTESEMLRAFQRIVHDQNGDDTADFLFLPVNNARATNLPGTHWSLLFVDRRDRERPVAYRYDSMGEYNNTPAAELAARLGARLESRGMTQQLNTYDCGVFVVDGTRALVRQLEQGRAPHLLNLSSLVANRQALQNRLRG</sequence>
<feature type="region of interest" description="Disordered" evidence="4">
    <location>
        <begin position="1"/>
        <end position="30"/>
    </location>
</feature>
<dbReference type="GO" id="GO:0008234">
    <property type="term" value="F:cysteine-type peptidase activity"/>
    <property type="evidence" value="ECO:0007669"/>
    <property type="project" value="UniProtKB-KW"/>
</dbReference>
<dbReference type="GO" id="GO:0006508">
    <property type="term" value="P:proteolysis"/>
    <property type="evidence" value="ECO:0007669"/>
    <property type="project" value="UniProtKB-KW"/>
</dbReference>
<feature type="domain" description="Ubiquitin-like protease family profile" evidence="5">
    <location>
        <begin position="624"/>
        <end position="789"/>
    </location>
</feature>
<dbReference type="Gene3D" id="3.40.395.10">
    <property type="entry name" value="Adenoviral Proteinase, Chain A"/>
    <property type="match status" value="1"/>
</dbReference>
<evidence type="ECO:0000256" key="3">
    <source>
        <dbReference type="ARBA" id="ARBA00022807"/>
    </source>
</evidence>
<feature type="compositionally biased region" description="Polar residues" evidence="4">
    <location>
        <begin position="367"/>
        <end position="377"/>
    </location>
</feature>
<evidence type="ECO:0000256" key="2">
    <source>
        <dbReference type="ARBA" id="ARBA00022801"/>
    </source>
</evidence>
<evidence type="ECO:0000256" key="4">
    <source>
        <dbReference type="SAM" id="MobiDB-lite"/>
    </source>
</evidence>
<keyword evidence="2" id="KW-0378">Hydrolase</keyword>
<feature type="compositionally biased region" description="Basic and acidic residues" evidence="4">
    <location>
        <begin position="18"/>
        <end position="30"/>
    </location>
</feature>